<name>A0A090G303_MESPL</name>
<dbReference type="Proteomes" id="UP000046122">
    <property type="component" value="Unassembled WGS sequence"/>
</dbReference>
<evidence type="ECO:0000256" key="1">
    <source>
        <dbReference type="SAM" id="MobiDB-lite"/>
    </source>
</evidence>
<organism evidence="2 3">
    <name type="scientific">Mesorhizobium plurifarium</name>
    <dbReference type="NCBI Taxonomy" id="69974"/>
    <lineage>
        <taxon>Bacteria</taxon>
        <taxon>Pseudomonadati</taxon>
        <taxon>Pseudomonadota</taxon>
        <taxon>Alphaproteobacteria</taxon>
        <taxon>Hyphomicrobiales</taxon>
        <taxon>Phyllobacteriaceae</taxon>
        <taxon>Mesorhizobium</taxon>
    </lineage>
</organism>
<evidence type="ECO:0000313" key="2">
    <source>
        <dbReference type="EMBL" id="CDX51221.1"/>
    </source>
</evidence>
<evidence type="ECO:0000313" key="3">
    <source>
        <dbReference type="Proteomes" id="UP000046122"/>
    </source>
</evidence>
<accession>A0A090G303</accession>
<dbReference type="AlphaFoldDB" id="A0A090G303"/>
<gene>
    <name evidence="2" type="ORF">MPL3365_130348</name>
</gene>
<sequence>MPKNLVENDRPEIADQSDITAMSAAIGRRFGTMKRGAQRGDPGRPSVRGCGKLLWH</sequence>
<proteinExistence type="predicted"/>
<reference evidence="2 3" key="1">
    <citation type="submission" date="2014-08" db="EMBL/GenBank/DDBJ databases">
        <authorList>
            <person name="Moulin Lionel"/>
        </authorList>
    </citation>
    <scope>NUCLEOTIDE SEQUENCE [LARGE SCALE GENOMIC DNA]</scope>
</reference>
<dbReference type="EMBL" id="CCNE01000005">
    <property type="protein sequence ID" value="CDX51221.1"/>
    <property type="molecule type" value="Genomic_DNA"/>
</dbReference>
<feature type="region of interest" description="Disordered" evidence="1">
    <location>
        <begin position="32"/>
        <end position="56"/>
    </location>
</feature>
<protein>
    <submittedName>
        <fullName evidence="2">Uncharacterized protein</fullName>
    </submittedName>
</protein>